<accession>A0AB73U741</accession>
<proteinExistence type="predicted"/>
<evidence type="ECO:0008006" key="4">
    <source>
        <dbReference type="Google" id="ProtNLM"/>
    </source>
</evidence>
<evidence type="ECO:0000313" key="2">
    <source>
        <dbReference type="EMBL" id="QDF72369.1"/>
    </source>
</evidence>
<feature type="transmembrane region" description="Helical" evidence="1">
    <location>
        <begin position="95"/>
        <end position="113"/>
    </location>
</feature>
<feature type="transmembrane region" description="Helical" evidence="1">
    <location>
        <begin position="5"/>
        <end position="24"/>
    </location>
</feature>
<feature type="transmembrane region" description="Helical" evidence="1">
    <location>
        <begin position="62"/>
        <end position="83"/>
    </location>
</feature>
<dbReference type="EMBL" id="CP041150">
    <property type="protein sequence ID" value="QDF72369.1"/>
    <property type="molecule type" value="Genomic_DNA"/>
</dbReference>
<keyword evidence="1" id="KW-0472">Membrane</keyword>
<dbReference type="InterPro" id="IPR056964">
    <property type="entry name" value="Phage_holin"/>
</dbReference>
<dbReference type="Pfam" id="PF23778">
    <property type="entry name" value="Phage_holin_2"/>
    <property type="match status" value="1"/>
</dbReference>
<keyword evidence="1" id="KW-1133">Transmembrane helix</keyword>
<organism evidence="2 3">
    <name type="scientific">Mycobacteroides chelonae</name>
    <name type="common">Mycobacterium chelonae</name>
    <dbReference type="NCBI Taxonomy" id="1774"/>
    <lineage>
        <taxon>Bacteria</taxon>
        <taxon>Bacillati</taxon>
        <taxon>Actinomycetota</taxon>
        <taxon>Actinomycetes</taxon>
        <taxon>Mycobacteriales</taxon>
        <taxon>Mycobacteriaceae</taxon>
        <taxon>Mycobacteroides</taxon>
    </lineage>
</organism>
<sequence>MRWVYVTGLLIIVGVFVSDVWFAIDYRLGANLSLIFAAVFVTAFTLLYGLRSRPGSNRIGKVFLVKSVVLAAVLWQIVASQWWDDDYPLRQQVRYIIYTLGAIVYIPMLISLWREQQRDRRRPKVEDAADSE</sequence>
<dbReference type="AlphaFoldDB" id="A0AB73U741"/>
<dbReference type="RefSeq" id="WP_243452425.1">
    <property type="nucleotide sequence ID" value="NZ_CP041150.1"/>
</dbReference>
<reference evidence="2 3" key="1">
    <citation type="submission" date="2019-06" db="EMBL/GenBank/DDBJ databases">
        <title>Whole geneome sequnce of Mycobacteroides chelonae M77 isolated from bovine milk from Meghalaya, India.</title>
        <authorList>
            <person name="Vise E."/>
            <person name="Das S."/>
            <person name="Garg A."/>
            <person name="Ghatak S."/>
            <person name="Shakuntala I."/>
            <person name="Milton A.A.P."/>
            <person name="Karam A."/>
            <person name="Sanjukta R."/>
            <person name="Puro K."/>
            <person name="Sen A."/>
        </authorList>
    </citation>
    <scope>NUCLEOTIDE SEQUENCE [LARGE SCALE GENOMIC DNA]</scope>
    <source>
        <strain evidence="2 3">M77</strain>
    </source>
</reference>
<protein>
    <recommendedName>
        <fullName evidence="4">Holin</fullName>
    </recommendedName>
</protein>
<keyword evidence="1" id="KW-0812">Transmembrane</keyword>
<evidence type="ECO:0000313" key="3">
    <source>
        <dbReference type="Proteomes" id="UP000317728"/>
    </source>
</evidence>
<evidence type="ECO:0000256" key="1">
    <source>
        <dbReference type="SAM" id="Phobius"/>
    </source>
</evidence>
<dbReference type="Proteomes" id="UP000317728">
    <property type="component" value="Chromosome"/>
</dbReference>
<feature type="transmembrane region" description="Helical" evidence="1">
    <location>
        <begin position="30"/>
        <end position="50"/>
    </location>
</feature>
<gene>
    <name evidence="2" type="ORF">FJK96_20885</name>
</gene>
<name>A0AB73U741_MYCCH</name>